<proteinExistence type="predicted"/>
<reference evidence="1" key="1">
    <citation type="submission" date="2013-07" db="EMBL/GenBank/DDBJ databases">
        <title>The genome of an arbuscular mycorrhizal fungus provides insights into the evolution of the oldest plant symbiosis.</title>
        <authorList>
            <consortium name="DOE Joint Genome Institute"/>
            <person name="Tisserant E."/>
            <person name="Malbreil M."/>
            <person name="Kuo A."/>
            <person name="Kohler A."/>
            <person name="Symeonidi A."/>
            <person name="Balestrini R."/>
            <person name="Charron P."/>
            <person name="Duensing N."/>
            <person name="Frei-dit-Frey N."/>
            <person name="Gianinazzi-Pearson V."/>
            <person name="Gilbert B."/>
            <person name="Handa Y."/>
            <person name="Hijri M."/>
            <person name="Kaul R."/>
            <person name="Kawaguchi M."/>
            <person name="Krajinski F."/>
            <person name="Lammers P."/>
            <person name="Lapierre D."/>
            <person name="Masclaux F.G."/>
            <person name="Murat C."/>
            <person name="Morin E."/>
            <person name="Ndikumana S."/>
            <person name="Pagni M."/>
            <person name="Petitpierre D."/>
            <person name="Requena N."/>
            <person name="Rosikiewicz P."/>
            <person name="Riley R."/>
            <person name="Saito K."/>
            <person name="San Clemente H."/>
            <person name="Shapiro H."/>
            <person name="van Tuinen D."/>
            <person name="Becard G."/>
            <person name="Bonfante P."/>
            <person name="Paszkowski U."/>
            <person name="Shachar-Hill Y."/>
            <person name="Young J.P."/>
            <person name="Sanders I.R."/>
            <person name="Henrissat B."/>
            <person name="Rensing S.A."/>
            <person name="Grigoriev I.V."/>
            <person name="Corradi N."/>
            <person name="Roux C."/>
            <person name="Martin F."/>
        </authorList>
    </citation>
    <scope>NUCLEOTIDE SEQUENCE</scope>
    <source>
        <strain evidence="1">DAOM 197198</strain>
    </source>
</reference>
<dbReference type="AlphaFoldDB" id="U9SKZ9"/>
<sequence length="108" mass="12219">MTNCVTCVTTNILGCQTFGLREPDLNNKDNDIKSHENDEHELAVADMIKILLNFAENESFEEIQMPNHCGWICQPKLQELPRLCSKSCVASSAVPSSNEFNFNKWATR</sequence>
<dbReference type="EMBL" id="KI300365">
    <property type="protein sequence ID" value="ERZ96539.1"/>
    <property type="molecule type" value="Genomic_DNA"/>
</dbReference>
<protein>
    <submittedName>
        <fullName evidence="1">Uncharacterized protein</fullName>
    </submittedName>
</protein>
<dbReference type="HOGENOM" id="CLU_2198382_0_0_1"/>
<accession>U9SKZ9</accession>
<evidence type="ECO:0000313" key="1">
    <source>
        <dbReference type="EMBL" id="ERZ96539.1"/>
    </source>
</evidence>
<gene>
    <name evidence="1" type="ORF">GLOINDRAFT_330706</name>
</gene>
<organism evidence="1">
    <name type="scientific">Rhizophagus irregularis (strain DAOM 181602 / DAOM 197198 / MUCL 43194)</name>
    <name type="common">Arbuscular mycorrhizal fungus</name>
    <name type="synonym">Glomus intraradices</name>
    <dbReference type="NCBI Taxonomy" id="747089"/>
    <lineage>
        <taxon>Eukaryota</taxon>
        <taxon>Fungi</taxon>
        <taxon>Fungi incertae sedis</taxon>
        <taxon>Mucoromycota</taxon>
        <taxon>Glomeromycotina</taxon>
        <taxon>Glomeromycetes</taxon>
        <taxon>Glomerales</taxon>
        <taxon>Glomeraceae</taxon>
        <taxon>Rhizophagus</taxon>
    </lineage>
</organism>
<name>U9SKZ9_RHIID</name>